<evidence type="ECO:0000259" key="6">
    <source>
        <dbReference type="PROSITE" id="PS50043"/>
    </source>
</evidence>
<protein>
    <recommendedName>
        <fullName evidence="10">LuxR family transcriptional regulator</fullName>
    </recommendedName>
</protein>
<dbReference type="PRINTS" id="PR00038">
    <property type="entry name" value="HTHLUXR"/>
</dbReference>
<evidence type="ECO:0000256" key="3">
    <source>
        <dbReference type="ARBA" id="ARBA00023125"/>
    </source>
</evidence>
<dbReference type="PROSITE" id="PS00622">
    <property type="entry name" value="HTH_LUXR_1"/>
    <property type="match status" value="1"/>
</dbReference>
<dbReference type="Pfam" id="PF00196">
    <property type="entry name" value="GerE"/>
    <property type="match status" value="1"/>
</dbReference>
<dbReference type="InterPro" id="IPR001789">
    <property type="entry name" value="Sig_transdc_resp-reg_receiver"/>
</dbReference>
<keyword evidence="2" id="KW-0805">Transcription regulation</keyword>
<dbReference type="Pfam" id="PF00072">
    <property type="entry name" value="Response_reg"/>
    <property type="match status" value="1"/>
</dbReference>
<name>W0F4V6_9BACT</name>
<keyword evidence="9" id="KW-1185">Reference proteome</keyword>
<dbReference type="PROSITE" id="PS50110">
    <property type="entry name" value="RESPONSE_REGULATORY"/>
    <property type="match status" value="1"/>
</dbReference>
<dbReference type="RefSeq" id="WP_008582508.1">
    <property type="nucleotide sequence ID" value="NZ_CP007035.1"/>
</dbReference>
<keyword evidence="3" id="KW-0238">DNA-binding</keyword>
<evidence type="ECO:0000313" key="9">
    <source>
        <dbReference type="Proteomes" id="UP000003586"/>
    </source>
</evidence>
<dbReference type="STRING" id="929713.NIASO_20700"/>
<dbReference type="InterPro" id="IPR058245">
    <property type="entry name" value="NreC/VraR/RcsB-like_REC"/>
</dbReference>
<evidence type="ECO:0000256" key="1">
    <source>
        <dbReference type="ARBA" id="ARBA00022553"/>
    </source>
</evidence>
<dbReference type="Proteomes" id="UP000003586">
    <property type="component" value="Chromosome"/>
</dbReference>
<dbReference type="CDD" id="cd17535">
    <property type="entry name" value="REC_NarL-like"/>
    <property type="match status" value="1"/>
</dbReference>
<keyword evidence="4" id="KW-0804">Transcription</keyword>
<feature type="modified residue" description="4-aspartylphosphate" evidence="5">
    <location>
        <position position="59"/>
    </location>
</feature>
<dbReference type="PANTHER" id="PTHR43214:SF41">
    <property type="entry name" value="NITRATE_NITRITE RESPONSE REGULATOR PROTEIN NARP"/>
    <property type="match status" value="1"/>
</dbReference>
<evidence type="ECO:0000256" key="2">
    <source>
        <dbReference type="ARBA" id="ARBA00023015"/>
    </source>
</evidence>
<dbReference type="CDD" id="cd06170">
    <property type="entry name" value="LuxR_C_like"/>
    <property type="match status" value="1"/>
</dbReference>
<dbReference type="HOGENOM" id="CLU_000445_90_1_10"/>
<evidence type="ECO:0000256" key="4">
    <source>
        <dbReference type="ARBA" id="ARBA00023163"/>
    </source>
</evidence>
<proteinExistence type="predicted"/>
<reference evidence="8 9" key="1">
    <citation type="submission" date="2013-12" db="EMBL/GenBank/DDBJ databases">
        <authorList>
            <consortium name="DOE Joint Genome Institute"/>
            <person name="Eisen J."/>
            <person name="Huntemann M."/>
            <person name="Han J."/>
            <person name="Chen A."/>
            <person name="Kyrpides N."/>
            <person name="Mavromatis K."/>
            <person name="Markowitz V."/>
            <person name="Palaniappan K."/>
            <person name="Ivanova N."/>
            <person name="Schaumberg A."/>
            <person name="Pati A."/>
            <person name="Liolios K."/>
            <person name="Nordberg H.P."/>
            <person name="Cantor M.N."/>
            <person name="Hua S.X."/>
            <person name="Woyke T."/>
        </authorList>
    </citation>
    <scope>NUCLEOTIDE SEQUENCE [LARGE SCALE GENOMIC DNA]</scope>
    <source>
        <strain evidence="9">DSM 19437</strain>
    </source>
</reference>
<keyword evidence="1 5" id="KW-0597">Phosphoprotein</keyword>
<evidence type="ECO:0008006" key="10">
    <source>
        <dbReference type="Google" id="ProtNLM"/>
    </source>
</evidence>
<dbReference type="InterPro" id="IPR039420">
    <property type="entry name" value="WalR-like"/>
</dbReference>
<feature type="domain" description="HTH luxR-type" evidence="6">
    <location>
        <begin position="147"/>
        <end position="217"/>
    </location>
</feature>
<dbReference type="Gene3D" id="3.40.50.2300">
    <property type="match status" value="1"/>
</dbReference>
<dbReference type="AlphaFoldDB" id="W0F4V6"/>
<dbReference type="InterPro" id="IPR011006">
    <property type="entry name" value="CheY-like_superfamily"/>
</dbReference>
<sequence>MPPAKPYRILIADDQPHCREALFVGLQGRPALTICGNAQNGRELVELTGKLEPDVIITDIRMPEMDGIEATRIIKEIYPHIKVLALSQYQDYGLIMDMVSAGASGYILKDESGDNLELAINTIMTNSSFFCSAITIKLQEMVRNGVIKNRLPVLSPGFFAAHEKEVLLGVCQGKKSPQIAAELGLSCNTIQKYRQNLMDKTGTNNNVSLSMFAVLHGIYTP</sequence>
<evidence type="ECO:0000256" key="5">
    <source>
        <dbReference type="PROSITE-ProRule" id="PRU00169"/>
    </source>
</evidence>
<dbReference type="eggNOG" id="COG2197">
    <property type="taxonomic scope" value="Bacteria"/>
</dbReference>
<evidence type="ECO:0000313" key="8">
    <source>
        <dbReference type="EMBL" id="AHF18110.1"/>
    </source>
</evidence>
<dbReference type="SUPFAM" id="SSF52172">
    <property type="entry name" value="CheY-like"/>
    <property type="match status" value="1"/>
</dbReference>
<dbReference type="PANTHER" id="PTHR43214">
    <property type="entry name" value="TWO-COMPONENT RESPONSE REGULATOR"/>
    <property type="match status" value="1"/>
</dbReference>
<feature type="domain" description="Response regulatory" evidence="7">
    <location>
        <begin position="8"/>
        <end position="124"/>
    </location>
</feature>
<dbReference type="SMART" id="SM00421">
    <property type="entry name" value="HTH_LUXR"/>
    <property type="match status" value="1"/>
</dbReference>
<dbReference type="GO" id="GO:0003677">
    <property type="term" value="F:DNA binding"/>
    <property type="evidence" value="ECO:0007669"/>
    <property type="project" value="UniProtKB-KW"/>
</dbReference>
<gene>
    <name evidence="8" type="ORF">NIASO_20700</name>
</gene>
<dbReference type="InterPro" id="IPR016032">
    <property type="entry name" value="Sig_transdc_resp-reg_C-effctor"/>
</dbReference>
<dbReference type="GO" id="GO:0000160">
    <property type="term" value="P:phosphorelay signal transduction system"/>
    <property type="evidence" value="ECO:0007669"/>
    <property type="project" value="InterPro"/>
</dbReference>
<dbReference type="KEGG" id="nso:NIASO_20700"/>
<dbReference type="SMART" id="SM00448">
    <property type="entry name" value="REC"/>
    <property type="match status" value="1"/>
</dbReference>
<dbReference type="PROSITE" id="PS50043">
    <property type="entry name" value="HTH_LUXR_2"/>
    <property type="match status" value="1"/>
</dbReference>
<dbReference type="OrthoDB" id="9797341at2"/>
<organism evidence="8 9">
    <name type="scientific">Niabella soli DSM 19437</name>
    <dbReference type="NCBI Taxonomy" id="929713"/>
    <lineage>
        <taxon>Bacteria</taxon>
        <taxon>Pseudomonadati</taxon>
        <taxon>Bacteroidota</taxon>
        <taxon>Chitinophagia</taxon>
        <taxon>Chitinophagales</taxon>
        <taxon>Chitinophagaceae</taxon>
        <taxon>Niabella</taxon>
    </lineage>
</organism>
<dbReference type="SUPFAM" id="SSF46894">
    <property type="entry name" value="C-terminal effector domain of the bipartite response regulators"/>
    <property type="match status" value="1"/>
</dbReference>
<accession>W0F4V6</accession>
<dbReference type="EMBL" id="CP007035">
    <property type="protein sequence ID" value="AHF18110.1"/>
    <property type="molecule type" value="Genomic_DNA"/>
</dbReference>
<dbReference type="GO" id="GO:0006355">
    <property type="term" value="P:regulation of DNA-templated transcription"/>
    <property type="evidence" value="ECO:0007669"/>
    <property type="project" value="InterPro"/>
</dbReference>
<dbReference type="InterPro" id="IPR000792">
    <property type="entry name" value="Tscrpt_reg_LuxR_C"/>
</dbReference>
<evidence type="ECO:0000259" key="7">
    <source>
        <dbReference type="PROSITE" id="PS50110"/>
    </source>
</evidence>